<evidence type="ECO:0000256" key="4">
    <source>
        <dbReference type="ARBA" id="ARBA00022989"/>
    </source>
</evidence>
<dbReference type="PRINTS" id="PR00237">
    <property type="entry name" value="GPCRRHODOPSN"/>
</dbReference>
<protein>
    <submittedName>
        <fullName evidence="12">G-protein coupled receptors family 1 profile domain-containing protein</fullName>
    </submittedName>
</protein>
<dbReference type="InterPro" id="IPR000276">
    <property type="entry name" value="GPCR_Rhodpsn"/>
</dbReference>
<feature type="domain" description="G-protein coupled receptors family 1 profile" evidence="10">
    <location>
        <begin position="35"/>
        <end position="292"/>
    </location>
</feature>
<proteinExistence type="predicted"/>
<evidence type="ECO:0000256" key="6">
    <source>
        <dbReference type="ARBA" id="ARBA00023136"/>
    </source>
</evidence>
<accession>A0A914WYB0</accession>
<dbReference type="WBParaSite" id="PSAMB.scaffold5566size11395.g26861.t1">
    <property type="protein sequence ID" value="PSAMB.scaffold5566size11395.g26861.t1"/>
    <property type="gene ID" value="PSAMB.scaffold5566size11395.g26861"/>
</dbReference>
<keyword evidence="8" id="KW-0807">Transducer</keyword>
<keyword evidence="4 9" id="KW-1133">Transmembrane helix</keyword>
<dbReference type="Proteomes" id="UP000887566">
    <property type="component" value="Unplaced"/>
</dbReference>
<dbReference type="GO" id="GO:0005886">
    <property type="term" value="C:plasma membrane"/>
    <property type="evidence" value="ECO:0007669"/>
    <property type="project" value="UniProtKB-SubCell"/>
</dbReference>
<dbReference type="GO" id="GO:0004930">
    <property type="term" value="F:G protein-coupled receptor activity"/>
    <property type="evidence" value="ECO:0007669"/>
    <property type="project" value="UniProtKB-KW"/>
</dbReference>
<evidence type="ECO:0000256" key="1">
    <source>
        <dbReference type="ARBA" id="ARBA00004651"/>
    </source>
</evidence>
<dbReference type="PANTHER" id="PTHR24228:SF59">
    <property type="entry name" value="NEUROPEPTIDE RECEPTOR 15"/>
    <property type="match status" value="1"/>
</dbReference>
<keyword evidence="7" id="KW-0675">Receptor</keyword>
<evidence type="ECO:0000256" key="2">
    <source>
        <dbReference type="ARBA" id="ARBA00022475"/>
    </source>
</evidence>
<keyword evidence="2" id="KW-1003">Cell membrane</keyword>
<dbReference type="InterPro" id="IPR017452">
    <property type="entry name" value="GPCR_Rhodpsn_7TM"/>
</dbReference>
<keyword evidence="5" id="KW-0297">G-protein coupled receptor</keyword>
<name>A0A914WYB0_9BILA</name>
<feature type="transmembrane region" description="Helical" evidence="9">
    <location>
        <begin position="244"/>
        <end position="266"/>
    </location>
</feature>
<feature type="transmembrane region" description="Helical" evidence="9">
    <location>
        <begin position="92"/>
        <end position="117"/>
    </location>
</feature>
<evidence type="ECO:0000259" key="10">
    <source>
        <dbReference type="PROSITE" id="PS50262"/>
    </source>
</evidence>
<evidence type="ECO:0000256" key="3">
    <source>
        <dbReference type="ARBA" id="ARBA00022692"/>
    </source>
</evidence>
<organism evidence="11 12">
    <name type="scientific">Plectus sambesii</name>
    <dbReference type="NCBI Taxonomy" id="2011161"/>
    <lineage>
        <taxon>Eukaryota</taxon>
        <taxon>Metazoa</taxon>
        <taxon>Ecdysozoa</taxon>
        <taxon>Nematoda</taxon>
        <taxon>Chromadorea</taxon>
        <taxon>Plectida</taxon>
        <taxon>Plectina</taxon>
        <taxon>Plectoidea</taxon>
        <taxon>Plectidae</taxon>
        <taxon>Plectus</taxon>
    </lineage>
</organism>
<dbReference type="PANTHER" id="PTHR24228">
    <property type="entry name" value="B2 BRADYKININ RECEPTOR/ANGIOTENSIN II RECEPTOR"/>
    <property type="match status" value="1"/>
</dbReference>
<dbReference type="Pfam" id="PF00001">
    <property type="entry name" value="7tm_1"/>
    <property type="match status" value="1"/>
</dbReference>
<evidence type="ECO:0000313" key="11">
    <source>
        <dbReference type="Proteomes" id="UP000887566"/>
    </source>
</evidence>
<keyword evidence="11" id="KW-1185">Reference proteome</keyword>
<comment type="subcellular location">
    <subcellularLocation>
        <location evidence="1">Cell membrane</location>
        <topology evidence="1">Multi-pass membrane protein</topology>
    </subcellularLocation>
</comment>
<feature type="transmembrane region" description="Helical" evidence="9">
    <location>
        <begin position="180"/>
        <end position="206"/>
    </location>
</feature>
<keyword evidence="6 9" id="KW-0472">Membrane</keyword>
<feature type="transmembrane region" description="Helical" evidence="9">
    <location>
        <begin position="21"/>
        <end position="44"/>
    </location>
</feature>
<reference evidence="12" key="1">
    <citation type="submission" date="2022-11" db="UniProtKB">
        <authorList>
            <consortium name="WormBaseParasite"/>
        </authorList>
    </citation>
    <scope>IDENTIFICATION</scope>
</reference>
<evidence type="ECO:0000313" key="12">
    <source>
        <dbReference type="WBParaSite" id="PSAMB.scaffold5566size11395.g26861.t1"/>
    </source>
</evidence>
<evidence type="ECO:0000256" key="5">
    <source>
        <dbReference type="ARBA" id="ARBA00023040"/>
    </source>
</evidence>
<feature type="transmembrane region" description="Helical" evidence="9">
    <location>
        <begin position="278"/>
        <end position="296"/>
    </location>
</feature>
<dbReference type="PROSITE" id="PS50262">
    <property type="entry name" value="G_PROTEIN_RECEP_F1_2"/>
    <property type="match status" value="1"/>
</dbReference>
<dbReference type="Gene3D" id="1.20.1070.10">
    <property type="entry name" value="Rhodopsin 7-helix transmembrane proteins"/>
    <property type="match status" value="1"/>
</dbReference>
<evidence type="ECO:0000256" key="7">
    <source>
        <dbReference type="ARBA" id="ARBA00023170"/>
    </source>
</evidence>
<dbReference type="SUPFAM" id="SSF81321">
    <property type="entry name" value="Family A G protein-coupled receptor-like"/>
    <property type="match status" value="1"/>
</dbReference>
<dbReference type="CDD" id="cd00637">
    <property type="entry name" value="7tm_classA_rhodopsin-like"/>
    <property type="match status" value="1"/>
</dbReference>
<sequence>MVNDTTFDYLHEFYGNSAKPYAIYVVIILLLAFIGNIFFITLTLTTKCLRRNVANWFLLGFSLSDLVQCTAHLFNAYALYNGSVDNRQLCAVAGLLVVSTGTCNFGFPALIAADRYYKISSVPQSKGLSIGRATFTEHATIPLMVGWFFLSVFLNLPLMLNDAWGEDPAGFCGTKKFTSIPLLISYECTVILVFVGSMIITAIYYYRLVAWLKQKEASRRKRRSNICNNDVVDYTSGVMRVVKIFTLIPICTMTPTAILTAGQMILPVMPMWINRLLIAPYFFSSVTNPWLTIGLIGQFRVRFLELVSYAKAVNPKTIDRLKSRSTNKSLQVNYTAGRLPASSTLNKGAYKKFNRQFRATIISYVGHETDQTPRW</sequence>
<feature type="transmembrane region" description="Helical" evidence="9">
    <location>
        <begin position="56"/>
        <end position="80"/>
    </location>
</feature>
<keyword evidence="3 9" id="KW-0812">Transmembrane</keyword>
<dbReference type="AlphaFoldDB" id="A0A914WYB0"/>
<evidence type="ECO:0000256" key="8">
    <source>
        <dbReference type="ARBA" id="ARBA00023224"/>
    </source>
</evidence>
<feature type="transmembrane region" description="Helical" evidence="9">
    <location>
        <begin position="138"/>
        <end position="160"/>
    </location>
</feature>
<evidence type="ECO:0000256" key="9">
    <source>
        <dbReference type="SAM" id="Phobius"/>
    </source>
</evidence>